<reference evidence="11" key="1">
    <citation type="submission" date="2021-03" db="EMBL/GenBank/DDBJ databases">
        <authorList>
            <person name="Lu T."/>
            <person name="Wang Q."/>
            <person name="Han X."/>
        </authorList>
    </citation>
    <scope>NUCLEOTIDE SEQUENCE</scope>
    <source>
        <strain evidence="11">WQ 2009</strain>
    </source>
</reference>
<dbReference type="SUPFAM" id="SSF46626">
    <property type="entry name" value="Cytochrome c"/>
    <property type="match status" value="2"/>
</dbReference>
<dbReference type="AlphaFoldDB" id="A0A8T4HBI2"/>
<dbReference type="RefSeq" id="WP_353546263.1">
    <property type="nucleotide sequence ID" value="NZ_JAGKSB010000004.1"/>
</dbReference>
<dbReference type="InterPro" id="IPR051395">
    <property type="entry name" value="Cytochrome_c_Peroxidase/MauG"/>
</dbReference>
<dbReference type="InterPro" id="IPR026259">
    <property type="entry name" value="MauG/Cytc_peroxidase"/>
</dbReference>
<dbReference type="PANTHER" id="PTHR30600:SF10">
    <property type="entry name" value="BLL6722 PROTEIN"/>
    <property type="match status" value="1"/>
</dbReference>
<sequence>MTIRTTSRRSQVNKQHLYCILGIILAIVACRKSDDWVDISPFMGFQKARNFPEPVYNFATNKITEAGFNLGKKLFYEPLLSRNNTISCGSCHISYYAFTHHGHTVSHGIEDKEGIRNALPIMNLAWNESFFWDGGVHNLDLSSVAPIENPVEMDEKLSNIVLKLQKNKEYPGLFKAAFGTEGISSERMLKALSQFMLLLISDQSKYDKVQRGEGGMLFTAEEQAGYLLFKKHCNTCHSEPLFTDQSFRDIGLGLNPAKDYGRYDITLHERDKLKFKVPSLRNLKYTAPYMHDGSYLTLAAVMQQFQSGSIKLNNEETTQILAFLETLNDAQFTLDKRFAE</sequence>
<dbReference type="PIRSF" id="PIRSF000294">
    <property type="entry name" value="Cytochrome-c_peroxidase"/>
    <property type="match status" value="1"/>
</dbReference>
<evidence type="ECO:0000256" key="6">
    <source>
        <dbReference type="ARBA" id="ARBA00023002"/>
    </source>
</evidence>
<comment type="subcellular location">
    <subcellularLocation>
        <location evidence="1">Periplasm</location>
    </subcellularLocation>
</comment>
<evidence type="ECO:0000256" key="9">
    <source>
        <dbReference type="PIRSR" id="PIRSR000294-2"/>
    </source>
</evidence>
<dbReference type="PROSITE" id="PS51257">
    <property type="entry name" value="PROKAR_LIPOPROTEIN"/>
    <property type="match status" value="1"/>
</dbReference>
<feature type="binding site" description="covalent" evidence="8">
    <location>
        <position position="88"/>
    </location>
    <ligand>
        <name>heme c</name>
        <dbReference type="ChEBI" id="CHEBI:61717"/>
        <label>1</label>
    </ligand>
</feature>
<feature type="binding site" description="covalent" evidence="8">
    <location>
        <position position="236"/>
    </location>
    <ligand>
        <name>heme c</name>
        <dbReference type="ChEBI" id="CHEBI:61717"/>
        <label>2</label>
    </ligand>
</feature>
<keyword evidence="12" id="KW-1185">Reference proteome</keyword>
<evidence type="ECO:0000313" key="12">
    <source>
        <dbReference type="Proteomes" id="UP000679691"/>
    </source>
</evidence>
<accession>A0A8T4HBI2</accession>
<evidence type="ECO:0000256" key="8">
    <source>
        <dbReference type="PIRSR" id="PIRSR000294-1"/>
    </source>
</evidence>
<evidence type="ECO:0000256" key="3">
    <source>
        <dbReference type="ARBA" id="ARBA00022723"/>
    </source>
</evidence>
<evidence type="ECO:0000256" key="5">
    <source>
        <dbReference type="ARBA" id="ARBA00022764"/>
    </source>
</evidence>
<dbReference type="Proteomes" id="UP000679691">
    <property type="component" value="Unassembled WGS sequence"/>
</dbReference>
<comment type="cofactor">
    <cofactor evidence="8">
        <name>heme</name>
        <dbReference type="ChEBI" id="CHEBI:30413"/>
    </cofactor>
    <text evidence="8">Binds 2 heme groups.</text>
</comment>
<dbReference type="PANTHER" id="PTHR30600">
    <property type="entry name" value="CYTOCHROME C PEROXIDASE-RELATED"/>
    <property type="match status" value="1"/>
</dbReference>
<proteinExistence type="predicted"/>
<keyword evidence="4" id="KW-0732">Signal</keyword>
<evidence type="ECO:0000259" key="10">
    <source>
        <dbReference type="PROSITE" id="PS51007"/>
    </source>
</evidence>
<feature type="domain" description="Cytochrome c" evidence="10">
    <location>
        <begin position="220"/>
        <end position="328"/>
    </location>
</feature>
<dbReference type="InterPro" id="IPR004852">
    <property type="entry name" value="Di-haem_cyt_c_peroxidsae"/>
</dbReference>
<keyword evidence="3 9" id="KW-0479">Metal-binding</keyword>
<feature type="binding site" description="axial binding residue" evidence="9">
    <location>
        <position position="237"/>
    </location>
    <ligand>
        <name>heme c</name>
        <dbReference type="ChEBI" id="CHEBI:61717"/>
        <label>2</label>
    </ligand>
    <ligandPart>
        <name>Fe</name>
        <dbReference type="ChEBI" id="CHEBI:18248"/>
    </ligandPart>
</feature>
<dbReference type="GO" id="GO:0020037">
    <property type="term" value="F:heme binding"/>
    <property type="evidence" value="ECO:0007669"/>
    <property type="project" value="InterPro"/>
</dbReference>
<keyword evidence="2 8" id="KW-0349">Heme</keyword>
<keyword evidence="6" id="KW-0560">Oxidoreductase</keyword>
<gene>
    <name evidence="11" type="ORF">J5U18_04230</name>
</gene>
<evidence type="ECO:0000256" key="7">
    <source>
        <dbReference type="ARBA" id="ARBA00023004"/>
    </source>
</evidence>
<protein>
    <submittedName>
        <fullName evidence="11">Cytochrome-c peroxidase</fullName>
    </submittedName>
</protein>
<organism evidence="11 12">
    <name type="scientific">Rhinopithecimicrobium faecis</name>
    <dbReference type="NCBI Taxonomy" id="2820698"/>
    <lineage>
        <taxon>Bacteria</taxon>
        <taxon>Pseudomonadati</taxon>
        <taxon>Bacteroidota</taxon>
        <taxon>Sphingobacteriia</taxon>
        <taxon>Sphingobacteriales</taxon>
        <taxon>Sphingobacteriaceae</taxon>
        <taxon>Rhinopithecimicrobium</taxon>
    </lineage>
</organism>
<dbReference type="Gene3D" id="1.10.760.10">
    <property type="entry name" value="Cytochrome c-like domain"/>
    <property type="match status" value="2"/>
</dbReference>
<keyword evidence="5" id="KW-0574">Periplasm</keyword>
<feature type="binding site" description="covalent" evidence="8">
    <location>
        <position position="233"/>
    </location>
    <ligand>
        <name>heme c</name>
        <dbReference type="ChEBI" id="CHEBI:61717"/>
        <label>2</label>
    </ligand>
</feature>
<keyword evidence="7 9" id="KW-0408">Iron</keyword>
<dbReference type="Pfam" id="PF03150">
    <property type="entry name" value="CCP_MauG"/>
    <property type="match status" value="1"/>
</dbReference>
<dbReference type="PROSITE" id="PS51007">
    <property type="entry name" value="CYTC"/>
    <property type="match status" value="1"/>
</dbReference>
<feature type="binding site" description="covalent" evidence="8">
    <location>
        <position position="91"/>
    </location>
    <ligand>
        <name>heme c</name>
        <dbReference type="ChEBI" id="CHEBI:61717"/>
        <label>1</label>
    </ligand>
</feature>
<comment type="caution">
    <text evidence="11">The sequence shown here is derived from an EMBL/GenBank/DDBJ whole genome shotgun (WGS) entry which is preliminary data.</text>
</comment>
<dbReference type="InterPro" id="IPR009056">
    <property type="entry name" value="Cyt_c-like_dom"/>
</dbReference>
<dbReference type="GO" id="GO:0042597">
    <property type="term" value="C:periplasmic space"/>
    <property type="evidence" value="ECO:0007669"/>
    <property type="project" value="UniProtKB-SubCell"/>
</dbReference>
<evidence type="ECO:0000256" key="1">
    <source>
        <dbReference type="ARBA" id="ARBA00004418"/>
    </source>
</evidence>
<keyword evidence="11" id="KW-0575">Peroxidase</keyword>
<dbReference type="GO" id="GO:0004130">
    <property type="term" value="F:cytochrome-c peroxidase activity"/>
    <property type="evidence" value="ECO:0007669"/>
    <property type="project" value="TreeGrafter"/>
</dbReference>
<evidence type="ECO:0000313" key="11">
    <source>
        <dbReference type="EMBL" id="MBP3942777.1"/>
    </source>
</evidence>
<name>A0A8T4HBI2_9SPHI</name>
<dbReference type="GO" id="GO:0009055">
    <property type="term" value="F:electron transfer activity"/>
    <property type="evidence" value="ECO:0007669"/>
    <property type="project" value="InterPro"/>
</dbReference>
<feature type="binding site" description="axial binding residue" evidence="9">
    <location>
        <position position="92"/>
    </location>
    <ligand>
        <name>heme c</name>
        <dbReference type="ChEBI" id="CHEBI:61717"/>
        <label>1</label>
    </ligand>
    <ligandPart>
        <name>Fe</name>
        <dbReference type="ChEBI" id="CHEBI:18248"/>
    </ligandPart>
</feature>
<dbReference type="GO" id="GO:0046872">
    <property type="term" value="F:metal ion binding"/>
    <property type="evidence" value="ECO:0007669"/>
    <property type="project" value="UniProtKB-KW"/>
</dbReference>
<dbReference type="InterPro" id="IPR036909">
    <property type="entry name" value="Cyt_c-like_dom_sf"/>
</dbReference>
<evidence type="ECO:0000256" key="4">
    <source>
        <dbReference type="ARBA" id="ARBA00022729"/>
    </source>
</evidence>
<dbReference type="EMBL" id="JAGKSB010000004">
    <property type="protein sequence ID" value="MBP3942777.1"/>
    <property type="molecule type" value="Genomic_DNA"/>
</dbReference>
<evidence type="ECO:0000256" key="2">
    <source>
        <dbReference type="ARBA" id="ARBA00022617"/>
    </source>
</evidence>
<comment type="PTM">
    <text evidence="8">Binds 2 heme groups per subunit.</text>
</comment>